<reference evidence="1" key="1">
    <citation type="submission" date="2018-02" db="EMBL/GenBank/DDBJ databases">
        <title>Rhizophora mucronata_Transcriptome.</title>
        <authorList>
            <person name="Meera S.P."/>
            <person name="Sreeshan A."/>
            <person name="Augustine A."/>
        </authorList>
    </citation>
    <scope>NUCLEOTIDE SEQUENCE</scope>
    <source>
        <tissue evidence="1">Leaf</tissue>
    </source>
</reference>
<proteinExistence type="predicted"/>
<evidence type="ECO:0000313" key="1">
    <source>
        <dbReference type="EMBL" id="MBW88046.1"/>
    </source>
</evidence>
<organism evidence="1">
    <name type="scientific">Rhizophora mucronata</name>
    <name type="common">Asiatic mangrove</name>
    <dbReference type="NCBI Taxonomy" id="61149"/>
    <lineage>
        <taxon>Eukaryota</taxon>
        <taxon>Viridiplantae</taxon>
        <taxon>Streptophyta</taxon>
        <taxon>Embryophyta</taxon>
        <taxon>Tracheophyta</taxon>
        <taxon>Spermatophyta</taxon>
        <taxon>Magnoliopsida</taxon>
        <taxon>eudicotyledons</taxon>
        <taxon>Gunneridae</taxon>
        <taxon>Pentapetalae</taxon>
        <taxon>rosids</taxon>
        <taxon>fabids</taxon>
        <taxon>Malpighiales</taxon>
        <taxon>Rhizophoraceae</taxon>
        <taxon>Rhizophora</taxon>
    </lineage>
</organism>
<sequence length="15" mass="1690">MSKEKGKRKAVSMLP</sequence>
<name>A0A2P2J3G1_RHIMU</name>
<accession>A0A2P2J3G1</accession>
<protein>
    <submittedName>
        <fullName evidence="1">Uncharacterized protein</fullName>
    </submittedName>
</protein>
<dbReference type="EMBL" id="GGEC01007563">
    <property type="protein sequence ID" value="MBW88046.1"/>
    <property type="molecule type" value="Transcribed_RNA"/>
</dbReference>